<feature type="transmembrane region" description="Helical" evidence="9">
    <location>
        <begin position="50"/>
        <end position="71"/>
    </location>
</feature>
<feature type="transmembrane region" description="Helical" evidence="9">
    <location>
        <begin position="219"/>
        <end position="237"/>
    </location>
</feature>
<keyword evidence="7 9" id="KW-0472">Membrane</keyword>
<dbReference type="InterPro" id="IPR002549">
    <property type="entry name" value="AI-2E-like"/>
</dbReference>
<feature type="transmembrane region" description="Helical" evidence="9">
    <location>
        <begin position="244"/>
        <end position="263"/>
    </location>
</feature>
<evidence type="ECO:0000256" key="8">
    <source>
        <dbReference type="SAM" id="MobiDB-lite"/>
    </source>
</evidence>
<proteinExistence type="inferred from homology"/>
<dbReference type="EMBL" id="FXUL01000008">
    <property type="protein sequence ID" value="SMP62181.1"/>
    <property type="molecule type" value="Genomic_DNA"/>
</dbReference>
<dbReference type="Pfam" id="PF01594">
    <property type="entry name" value="AI-2E_transport"/>
    <property type="match status" value="1"/>
</dbReference>
<feature type="region of interest" description="Disordered" evidence="8">
    <location>
        <begin position="392"/>
        <end position="411"/>
    </location>
</feature>
<evidence type="ECO:0000256" key="7">
    <source>
        <dbReference type="ARBA" id="ARBA00023136"/>
    </source>
</evidence>
<comment type="caution">
    <text evidence="10">The sequence shown here is derived from an EMBL/GenBank/DDBJ whole genome shotgun (WGS) entry which is preliminary data.</text>
</comment>
<dbReference type="RefSeq" id="WP_283442558.1">
    <property type="nucleotide sequence ID" value="NZ_FXUL01000008.1"/>
</dbReference>
<protein>
    <submittedName>
        <fullName evidence="10">Predicted PurR-regulated permease PerM</fullName>
    </submittedName>
</protein>
<keyword evidence="4" id="KW-1003">Cell membrane</keyword>
<name>A0ABY1Q7R9_9BURK</name>
<comment type="similarity">
    <text evidence="2">Belongs to the autoinducer-2 exporter (AI-2E) (TC 2.A.86) family.</text>
</comment>
<accession>A0ABY1Q7R9</accession>
<dbReference type="PANTHER" id="PTHR21716:SF53">
    <property type="entry name" value="PERMEASE PERM-RELATED"/>
    <property type="match status" value="1"/>
</dbReference>
<evidence type="ECO:0000256" key="9">
    <source>
        <dbReference type="SAM" id="Phobius"/>
    </source>
</evidence>
<evidence type="ECO:0000256" key="3">
    <source>
        <dbReference type="ARBA" id="ARBA00022448"/>
    </source>
</evidence>
<keyword evidence="11" id="KW-1185">Reference proteome</keyword>
<organism evidence="10 11">
    <name type="scientific">Noviherbaspirillum suwonense</name>
    <dbReference type="NCBI Taxonomy" id="1224511"/>
    <lineage>
        <taxon>Bacteria</taxon>
        <taxon>Pseudomonadati</taxon>
        <taxon>Pseudomonadota</taxon>
        <taxon>Betaproteobacteria</taxon>
        <taxon>Burkholderiales</taxon>
        <taxon>Oxalobacteraceae</taxon>
        <taxon>Noviherbaspirillum</taxon>
    </lineage>
</organism>
<feature type="transmembrane region" description="Helical" evidence="9">
    <location>
        <begin position="26"/>
        <end position="44"/>
    </location>
</feature>
<feature type="transmembrane region" description="Helical" evidence="9">
    <location>
        <begin position="162"/>
        <end position="181"/>
    </location>
</feature>
<sequence length="411" mass="44334">MSTKPPLPAASEPGHPVARSTVRIEIAPATMLFALFLAGAVWMLGQLIPVLLVLICALMVVGTVNPLVQALERRGIGRGKGIAMVFVTLLLLVAAVLLLTVPALISQVTDVIEHESVLREQLAAYFANYRFTAPLADGLRNIHYTELLKESRNELLSASKHLIEIVAYGAAAFFLALYIMIDGDRLRGALFAVVPRAYHIQLSRILLNLQTIVGGYLRGQALTCLFMGLFIFILLTACSVPNALAFAAFGAIADVLPFLGIVLTMVPAVLAALVKSQTTAIVVFAMLLAYEEFESRALIPMVYGRALRLPSSVVFFALLVGGTLYGIMGALLALPMAATIFMVIDELRVSLPGESPDLETVEKLQKDAHAEAEYERRTEGLPAEQAAAIALSISDDRKKEEETGSPEPVPR</sequence>
<evidence type="ECO:0000256" key="5">
    <source>
        <dbReference type="ARBA" id="ARBA00022692"/>
    </source>
</evidence>
<keyword evidence="5 9" id="KW-0812">Transmembrane</keyword>
<evidence type="ECO:0000256" key="2">
    <source>
        <dbReference type="ARBA" id="ARBA00009773"/>
    </source>
</evidence>
<reference evidence="10 11" key="1">
    <citation type="submission" date="2017-05" db="EMBL/GenBank/DDBJ databases">
        <authorList>
            <person name="Varghese N."/>
            <person name="Submissions S."/>
        </authorList>
    </citation>
    <scope>NUCLEOTIDE SEQUENCE [LARGE SCALE GENOMIC DNA]</scope>
    <source>
        <strain evidence="10 11">DSM 26001</strain>
    </source>
</reference>
<gene>
    <name evidence="10" type="ORF">SAMN06295970_10853</name>
</gene>
<evidence type="ECO:0000256" key="4">
    <source>
        <dbReference type="ARBA" id="ARBA00022475"/>
    </source>
</evidence>
<evidence type="ECO:0000256" key="6">
    <source>
        <dbReference type="ARBA" id="ARBA00022989"/>
    </source>
</evidence>
<keyword evidence="6 9" id="KW-1133">Transmembrane helix</keyword>
<keyword evidence="3" id="KW-0813">Transport</keyword>
<dbReference type="Proteomes" id="UP001158049">
    <property type="component" value="Unassembled WGS sequence"/>
</dbReference>
<evidence type="ECO:0000313" key="11">
    <source>
        <dbReference type="Proteomes" id="UP001158049"/>
    </source>
</evidence>
<evidence type="ECO:0000313" key="10">
    <source>
        <dbReference type="EMBL" id="SMP62181.1"/>
    </source>
</evidence>
<dbReference type="PANTHER" id="PTHR21716">
    <property type="entry name" value="TRANSMEMBRANE PROTEIN"/>
    <property type="match status" value="1"/>
</dbReference>
<comment type="subcellular location">
    <subcellularLocation>
        <location evidence="1">Cell membrane</location>
        <topology evidence="1">Multi-pass membrane protein</topology>
    </subcellularLocation>
</comment>
<feature type="transmembrane region" description="Helical" evidence="9">
    <location>
        <begin position="83"/>
        <end position="105"/>
    </location>
</feature>
<evidence type="ECO:0000256" key="1">
    <source>
        <dbReference type="ARBA" id="ARBA00004651"/>
    </source>
</evidence>